<dbReference type="SUPFAM" id="SSF53218">
    <property type="entry name" value="Molybdenum cofactor biosynthesis proteins"/>
    <property type="match status" value="1"/>
</dbReference>
<dbReference type="Gene3D" id="3.90.950.20">
    <property type="entry name" value="CinA-like"/>
    <property type="match status" value="1"/>
</dbReference>
<dbReference type="SMART" id="SM00852">
    <property type="entry name" value="MoCF_biosynth"/>
    <property type="match status" value="1"/>
</dbReference>
<protein>
    <recommendedName>
        <fullName evidence="1">Putative competence-damage inducible protein</fullName>
    </recommendedName>
</protein>
<keyword evidence="4" id="KW-1185">Reference proteome</keyword>
<dbReference type="PIRSF" id="PIRSF006728">
    <property type="entry name" value="CinA"/>
    <property type="match status" value="1"/>
</dbReference>
<dbReference type="InterPro" id="IPR008136">
    <property type="entry name" value="CinA_C"/>
</dbReference>
<dbReference type="AlphaFoldDB" id="A0A437S592"/>
<dbReference type="Pfam" id="PF02464">
    <property type="entry name" value="CinA"/>
    <property type="match status" value="1"/>
</dbReference>
<accession>A0A437S592</accession>
<dbReference type="HAMAP" id="MF_00226_B">
    <property type="entry name" value="CinA_B"/>
    <property type="match status" value="1"/>
</dbReference>
<dbReference type="Gene3D" id="3.30.70.2860">
    <property type="match status" value="1"/>
</dbReference>
<dbReference type="PANTHER" id="PTHR13939">
    <property type="entry name" value="NICOTINAMIDE-NUCLEOTIDE AMIDOHYDROLASE PNCC"/>
    <property type="match status" value="1"/>
</dbReference>
<organism evidence="3 4">
    <name type="scientific">Anaerosphaera multitolerans</name>
    <dbReference type="NCBI Taxonomy" id="2487351"/>
    <lineage>
        <taxon>Bacteria</taxon>
        <taxon>Bacillati</taxon>
        <taxon>Bacillota</taxon>
        <taxon>Tissierellia</taxon>
        <taxon>Tissierellales</taxon>
        <taxon>Peptoniphilaceae</taxon>
        <taxon>Anaerosphaera</taxon>
    </lineage>
</organism>
<dbReference type="EMBL" id="RLIH01000014">
    <property type="protein sequence ID" value="RVU54164.1"/>
    <property type="molecule type" value="Genomic_DNA"/>
</dbReference>
<dbReference type="InterPro" id="IPR036653">
    <property type="entry name" value="CinA-like_C"/>
</dbReference>
<dbReference type="SUPFAM" id="SSF142433">
    <property type="entry name" value="CinA-like"/>
    <property type="match status" value="1"/>
</dbReference>
<dbReference type="Pfam" id="PF00994">
    <property type="entry name" value="MoCF_biosynth"/>
    <property type="match status" value="1"/>
</dbReference>
<dbReference type="Gene3D" id="3.40.980.10">
    <property type="entry name" value="MoaB/Mog-like domain"/>
    <property type="match status" value="1"/>
</dbReference>
<evidence type="ECO:0000256" key="1">
    <source>
        <dbReference type="HAMAP-Rule" id="MF_00226"/>
    </source>
</evidence>
<evidence type="ECO:0000313" key="4">
    <source>
        <dbReference type="Proteomes" id="UP000288812"/>
    </source>
</evidence>
<comment type="caution">
    <text evidence="3">The sequence shown here is derived from an EMBL/GenBank/DDBJ whole genome shotgun (WGS) entry which is preliminary data.</text>
</comment>
<dbReference type="InterPro" id="IPR050101">
    <property type="entry name" value="CinA"/>
</dbReference>
<dbReference type="InterPro" id="IPR036425">
    <property type="entry name" value="MoaB/Mog-like_dom_sf"/>
</dbReference>
<dbReference type="NCBIfam" id="TIGR00199">
    <property type="entry name" value="PncC_domain"/>
    <property type="match status" value="1"/>
</dbReference>
<dbReference type="NCBIfam" id="NF001813">
    <property type="entry name" value="PRK00549.1"/>
    <property type="match status" value="1"/>
</dbReference>
<dbReference type="InterPro" id="IPR001453">
    <property type="entry name" value="MoaB/Mog_dom"/>
</dbReference>
<proteinExistence type="inferred from homology"/>
<gene>
    <name evidence="1" type="primary">cinA</name>
    <name evidence="3" type="ORF">EF514_08800</name>
</gene>
<dbReference type="InterPro" id="IPR041424">
    <property type="entry name" value="CinA_KH"/>
</dbReference>
<comment type="similarity">
    <text evidence="1">Belongs to the CinA family.</text>
</comment>
<dbReference type="PANTHER" id="PTHR13939:SF0">
    <property type="entry name" value="NMN AMIDOHYDROLASE-LIKE PROTEIN YFAY"/>
    <property type="match status" value="1"/>
</dbReference>
<evidence type="ECO:0000313" key="3">
    <source>
        <dbReference type="EMBL" id="RVU54164.1"/>
    </source>
</evidence>
<feature type="domain" description="MoaB/Mog" evidence="2">
    <location>
        <begin position="4"/>
        <end position="171"/>
    </location>
</feature>
<sequence>MNAGIITIGTELLIGSVLDTNSKYLSEKLSEIGVHVSYQLSLRDDFIELSTQIKYLLGKVDILFLCGGLGPTEDDITKEALAEVIDKKLVLDEYQYKKMLDRFSKLKKIMSPNNKKQAYVIEGSKVLDNKWGTAPGEVIEYNDKKIFLFPGPPKEFEPMINYYLKSNIKENNGIVLKSLNITGLGESTIEEIIRNLNLEKEHISINTFAHFYDTEIKIIAEGLDEHSLNVEVNNIVSKLYSTFGNFLYSEGEVKPKEALVRKLIEKNLTIGFAESITGGLLSSKLTSVKNASKVLKNSIISYSNESKVQVLKVSEDTLNNFGAVSYETSIEMAEGLYNMGLCDIAVSITGEAGPNPSEKEIGTVFVCYYYKNYFEVKEYLFSGNRTEIQERAADAVITHLLLNIDKEGE</sequence>
<dbReference type="OrthoDB" id="9801454at2"/>
<dbReference type="Pfam" id="PF18146">
    <property type="entry name" value="CinA_KH"/>
    <property type="match status" value="1"/>
</dbReference>
<reference evidence="3 4" key="1">
    <citation type="submission" date="2018-11" db="EMBL/GenBank/DDBJ databases">
        <title>Genome sequencing and assembly of Anaerosphaera sp. nov., GS7-6-2.</title>
        <authorList>
            <person name="Rettenmaier R."/>
            <person name="Liebl W."/>
            <person name="Zverlov V."/>
        </authorList>
    </citation>
    <scope>NUCLEOTIDE SEQUENCE [LARGE SCALE GENOMIC DNA]</scope>
    <source>
        <strain evidence="3 4">GS7-6-2</strain>
    </source>
</reference>
<name>A0A437S592_9FIRM</name>
<dbReference type="InterPro" id="IPR008135">
    <property type="entry name" value="Competence-induced_CinA"/>
</dbReference>
<evidence type="ECO:0000259" key="2">
    <source>
        <dbReference type="SMART" id="SM00852"/>
    </source>
</evidence>
<dbReference type="CDD" id="cd00885">
    <property type="entry name" value="cinA"/>
    <property type="match status" value="1"/>
</dbReference>
<dbReference type="RefSeq" id="WP_127725069.1">
    <property type="nucleotide sequence ID" value="NZ_RLIH01000014.1"/>
</dbReference>
<dbReference type="NCBIfam" id="TIGR00200">
    <property type="entry name" value="cinA_nterm"/>
    <property type="match status" value="1"/>
</dbReference>
<dbReference type="Proteomes" id="UP000288812">
    <property type="component" value="Unassembled WGS sequence"/>
</dbReference>